<dbReference type="PROSITE" id="PS52016">
    <property type="entry name" value="TONB_DEPENDENT_REC_3"/>
    <property type="match status" value="1"/>
</dbReference>
<keyword evidence="7" id="KW-0408">Iron</keyword>
<evidence type="ECO:0000256" key="10">
    <source>
        <dbReference type="ARBA" id="ARBA00023136"/>
    </source>
</evidence>
<dbReference type="OrthoDB" id="9763670at2"/>
<gene>
    <name evidence="14" type="ORF">CRV06_09340</name>
</gene>
<sequence length="736" mass="82911">MQHKSQILFLSLCSLAIAQEDIKIKPIDINENKISQFYDFTESSQKRVINKDLLEVLQGTSSTNYFKSLELIPSINLETHDPYSLTVDQNMFRVRGQVADTFSKLSATIEDIPFGVNVGNGATGYLIDKENLSQAEFITGITPANKGLGLGDTAGSLNLKLLKPKDKMGATLSLGAGTDAFKKAHFRFDSGKIKDKAKFFISTSAMENDKYKGEGDIKRKNVEAMTTVDLTDNVQWELFGTYNTFDRYEYRPLTYEETKSLSSNYNLDYNTSITGNSKEDANYYDFYKQDFHEYFIYTALNSKIGETAIKIKPYTFGSAGTRYQGDTSKGTVKKMSIEQEAYGINLELNHPLAGGDLYGGWWYQRMESTPPPKMMKVYKIQPDGSLKYASTGMLTNVEDRVSNSPFIGYEKRFNNTYINAGLRYIMFDFPAVTGYDTSGLPNLSYDDAKSASSGVKDGMKVDASSYDKLLPSIAIEQILNDNWKIGGGYAKNYANPWQGPLWSVYNSNTAKFQAAGISLQDLWDELKLETSDNFEIFAQYSNDKFSIKNTFFYGKYKNKQVTVYDSNLDLSYYKSDAEATSMGAELEANYQLSTNSTIFASVYYNKFEFEDDILLTTNSYLKTQGNQIPDVAKIGAKVGVNFRYNNFTITPIARYVGKRYGDAENNEEVDPYTVFDLNAKYVLKKDQIELSLALQNIFDKEYVGVVKNSLDDTRTGSTSYYQGAPFSAVLSMVFRF</sequence>
<keyword evidence="8" id="KW-0406">Ion transport</keyword>
<dbReference type="InterPro" id="IPR036942">
    <property type="entry name" value="Beta-barrel_TonB_sf"/>
</dbReference>
<dbReference type="GO" id="GO:0009279">
    <property type="term" value="C:cell outer membrane"/>
    <property type="evidence" value="ECO:0007669"/>
    <property type="project" value="UniProtKB-SubCell"/>
</dbReference>
<keyword evidence="5 12" id="KW-0812">Transmembrane</keyword>
<evidence type="ECO:0000256" key="9">
    <source>
        <dbReference type="ARBA" id="ARBA00023077"/>
    </source>
</evidence>
<organism evidence="14 15">
    <name type="scientific">Halarcobacter anaerophilus</name>
    <dbReference type="NCBI Taxonomy" id="877500"/>
    <lineage>
        <taxon>Bacteria</taxon>
        <taxon>Pseudomonadati</taxon>
        <taxon>Campylobacterota</taxon>
        <taxon>Epsilonproteobacteria</taxon>
        <taxon>Campylobacterales</taxon>
        <taxon>Arcobacteraceae</taxon>
        <taxon>Halarcobacter</taxon>
    </lineage>
</organism>
<dbReference type="EMBL" id="PDKO01000007">
    <property type="protein sequence ID" value="RXJ62661.1"/>
    <property type="molecule type" value="Genomic_DNA"/>
</dbReference>
<comment type="caution">
    <text evidence="14">The sequence shown here is derived from an EMBL/GenBank/DDBJ whole genome shotgun (WGS) entry which is preliminary data.</text>
</comment>
<feature type="domain" description="TonB-dependent receptor-like beta-barrel" evidence="13">
    <location>
        <begin position="240"/>
        <end position="697"/>
    </location>
</feature>
<evidence type="ECO:0000256" key="1">
    <source>
        <dbReference type="ARBA" id="ARBA00004571"/>
    </source>
</evidence>
<evidence type="ECO:0000313" key="14">
    <source>
        <dbReference type="EMBL" id="RXJ62661.1"/>
    </source>
</evidence>
<dbReference type="GO" id="GO:0015344">
    <property type="term" value="F:siderophore uptake transmembrane transporter activity"/>
    <property type="evidence" value="ECO:0007669"/>
    <property type="project" value="TreeGrafter"/>
</dbReference>
<evidence type="ECO:0000256" key="2">
    <source>
        <dbReference type="ARBA" id="ARBA00022448"/>
    </source>
</evidence>
<evidence type="ECO:0000256" key="8">
    <source>
        <dbReference type="ARBA" id="ARBA00023065"/>
    </source>
</evidence>
<dbReference type="InterPro" id="IPR039426">
    <property type="entry name" value="TonB-dep_rcpt-like"/>
</dbReference>
<evidence type="ECO:0000256" key="7">
    <source>
        <dbReference type="ARBA" id="ARBA00023004"/>
    </source>
</evidence>
<name>A0A4Q0Y321_9BACT</name>
<comment type="subcellular location">
    <subcellularLocation>
        <location evidence="1 12">Cell outer membrane</location>
        <topology evidence="1 12">Multi-pass membrane protein</topology>
    </subcellularLocation>
</comment>
<dbReference type="Proteomes" id="UP000290191">
    <property type="component" value="Unassembled WGS sequence"/>
</dbReference>
<keyword evidence="4" id="KW-0410">Iron transport</keyword>
<evidence type="ECO:0000313" key="15">
    <source>
        <dbReference type="Proteomes" id="UP000290191"/>
    </source>
</evidence>
<accession>A0A4Q0Y321</accession>
<evidence type="ECO:0000256" key="4">
    <source>
        <dbReference type="ARBA" id="ARBA00022496"/>
    </source>
</evidence>
<dbReference type="Gene3D" id="2.40.170.20">
    <property type="entry name" value="TonB-dependent receptor, beta-barrel domain"/>
    <property type="match status" value="1"/>
</dbReference>
<keyword evidence="9" id="KW-0798">TonB box</keyword>
<keyword evidence="2 12" id="KW-0813">Transport</keyword>
<keyword evidence="3 12" id="KW-1134">Transmembrane beta strand</keyword>
<keyword evidence="11 12" id="KW-0998">Cell outer membrane</keyword>
<keyword evidence="10 12" id="KW-0472">Membrane</keyword>
<dbReference type="InterPro" id="IPR000531">
    <property type="entry name" value="Beta-barrel_TonB"/>
</dbReference>
<protein>
    <recommendedName>
        <fullName evidence="13">TonB-dependent receptor-like beta-barrel domain-containing protein</fullName>
    </recommendedName>
</protein>
<keyword evidence="15" id="KW-1185">Reference proteome</keyword>
<evidence type="ECO:0000256" key="3">
    <source>
        <dbReference type="ARBA" id="ARBA00022452"/>
    </source>
</evidence>
<evidence type="ECO:0000256" key="11">
    <source>
        <dbReference type="ARBA" id="ARBA00023237"/>
    </source>
</evidence>
<dbReference type="RefSeq" id="WP_129082263.1">
    <property type="nucleotide sequence ID" value="NZ_CP041070.1"/>
</dbReference>
<dbReference type="AlphaFoldDB" id="A0A4Q0Y321"/>
<evidence type="ECO:0000259" key="13">
    <source>
        <dbReference type="Pfam" id="PF00593"/>
    </source>
</evidence>
<keyword evidence="6" id="KW-0732">Signal</keyword>
<comment type="similarity">
    <text evidence="12">Belongs to the TonB-dependent receptor family.</text>
</comment>
<dbReference type="Pfam" id="PF00593">
    <property type="entry name" value="TonB_dep_Rec_b-barrel"/>
    <property type="match status" value="1"/>
</dbReference>
<evidence type="ECO:0000256" key="12">
    <source>
        <dbReference type="PROSITE-ProRule" id="PRU01360"/>
    </source>
</evidence>
<dbReference type="SUPFAM" id="SSF56935">
    <property type="entry name" value="Porins"/>
    <property type="match status" value="1"/>
</dbReference>
<reference evidence="14 15" key="1">
    <citation type="submission" date="2017-10" db="EMBL/GenBank/DDBJ databases">
        <title>Genomics of the genus Arcobacter.</title>
        <authorList>
            <person name="Perez-Cataluna A."/>
            <person name="Figueras M.J."/>
        </authorList>
    </citation>
    <scope>NUCLEOTIDE SEQUENCE [LARGE SCALE GENOMIC DNA]</scope>
    <source>
        <strain evidence="14 15">DSM 24636</strain>
    </source>
</reference>
<dbReference type="PANTHER" id="PTHR32552">
    <property type="entry name" value="FERRICHROME IRON RECEPTOR-RELATED"/>
    <property type="match status" value="1"/>
</dbReference>
<evidence type="ECO:0000256" key="5">
    <source>
        <dbReference type="ARBA" id="ARBA00022692"/>
    </source>
</evidence>
<evidence type="ECO:0000256" key="6">
    <source>
        <dbReference type="ARBA" id="ARBA00022729"/>
    </source>
</evidence>
<dbReference type="PANTHER" id="PTHR32552:SF89">
    <property type="entry name" value="CATECHOLATE SIDEROPHORE RECEPTOR FIU"/>
    <property type="match status" value="1"/>
</dbReference>
<proteinExistence type="inferred from homology"/>